<keyword evidence="2" id="KW-1185">Reference proteome</keyword>
<proteinExistence type="predicted"/>
<protein>
    <recommendedName>
        <fullName evidence="3">SMI1/KNR4 family protein</fullName>
    </recommendedName>
</protein>
<dbReference type="RefSeq" id="WP_188776581.1">
    <property type="nucleotide sequence ID" value="NZ_BMMB01000007.1"/>
</dbReference>
<evidence type="ECO:0008006" key="3">
    <source>
        <dbReference type="Google" id="ProtNLM"/>
    </source>
</evidence>
<name>A0ABU1J0V5_9BACL</name>
<dbReference type="SUPFAM" id="SSF160631">
    <property type="entry name" value="SMI1/KNR4-like"/>
    <property type="match status" value="1"/>
</dbReference>
<dbReference type="EMBL" id="JAVDQH010000012">
    <property type="protein sequence ID" value="MDR6245118.1"/>
    <property type="molecule type" value="Genomic_DNA"/>
</dbReference>
<organism evidence="1 2">
    <name type="scientific">Paenibacillus hunanensis</name>
    <dbReference type="NCBI Taxonomy" id="539262"/>
    <lineage>
        <taxon>Bacteria</taxon>
        <taxon>Bacillati</taxon>
        <taxon>Bacillota</taxon>
        <taxon>Bacilli</taxon>
        <taxon>Bacillales</taxon>
        <taxon>Paenibacillaceae</taxon>
        <taxon>Paenibacillus</taxon>
    </lineage>
</organism>
<gene>
    <name evidence="1" type="ORF">JOC58_003017</name>
</gene>
<comment type="caution">
    <text evidence="1">The sequence shown here is derived from an EMBL/GenBank/DDBJ whole genome shotgun (WGS) entry which is preliminary data.</text>
</comment>
<dbReference type="Gene3D" id="3.40.1580.10">
    <property type="entry name" value="SMI1/KNR4-like"/>
    <property type="match status" value="1"/>
</dbReference>
<dbReference type="InterPro" id="IPR037883">
    <property type="entry name" value="Knr4/Smi1-like_sf"/>
</dbReference>
<sequence>MINEQPYIQHIRERIGAMYDDPASRVLFFTVADSIPSTMKGSNAYIPAPLLEDEDWATWKPVPSTITRAQITQLEQEQQLQFPLPYCAYLQAYHLLDWQLPNLPTADGYPGGCSSFIFPSLDTEQGLSEIRKLIQQWSILQGTGYIPFAIGEDGQGIVCLDTLRTHPDGDCPITWITLDILHELPSPPAPEDRRAVLEPRMEDIFRSFDELVQAVFRKRA</sequence>
<reference evidence="1 2" key="1">
    <citation type="submission" date="2023-07" db="EMBL/GenBank/DDBJ databases">
        <title>Genomic Encyclopedia of Type Strains, Phase IV (KMG-IV): sequencing the most valuable type-strain genomes for metagenomic binning, comparative biology and taxonomic classification.</title>
        <authorList>
            <person name="Goeker M."/>
        </authorList>
    </citation>
    <scope>NUCLEOTIDE SEQUENCE [LARGE SCALE GENOMIC DNA]</scope>
    <source>
        <strain evidence="1 2">DSM 22170</strain>
    </source>
</reference>
<evidence type="ECO:0000313" key="1">
    <source>
        <dbReference type="EMBL" id="MDR6245118.1"/>
    </source>
</evidence>
<evidence type="ECO:0000313" key="2">
    <source>
        <dbReference type="Proteomes" id="UP001185028"/>
    </source>
</evidence>
<accession>A0ABU1J0V5</accession>
<dbReference type="Proteomes" id="UP001185028">
    <property type="component" value="Unassembled WGS sequence"/>
</dbReference>